<evidence type="ECO:0000313" key="3">
    <source>
        <dbReference type="Proteomes" id="UP000738359"/>
    </source>
</evidence>
<evidence type="ECO:0000256" key="1">
    <source>
        <dbReference type="SAM" id="MobiDB-lite"/>
    </source>
</evidence>
<reference evidence="2" key="1">
    <citation type="journal article" date="2020" name="Fungal Divers.">
        <title>Resolving the Mortierellaceae phylogeny through synthesis of multi-gene phylogenetics and phylogenomics.</title>
        <authorList>
            <person name="Vandepol N."/>
            <person name="Liber J."/>
            <person name="Desiro A."/>
            <person name="Na H."/>
            <person name="Kennedy M."/>
            <person name="Barry K."/>
            <person name="Grigoriev I.V."/>
            <person name="Miller A.N."/>
            <person name="O'Donnell K."/>
            <person name="Stajich J.E."/>
            <person name="Bonito G."/>
        </authorList>
    </citation>
    <scope>NUCLEOTIDE SEQUENCE</scope>
    <source>
        <strain evidence="2">CK1249</strain>
    </source>
</reference>
<feature type="compositionally biased region" description="Polar residues" evidence="1">
    <location>
        <begin position="105"/>
        <end position="129"/>
    </location>
</feature>
<dbReference type="EMBL" id="JAAAHY010003215">
    <property type="protein sequence ID" value="KAF9943477.1"/>
    <property type="molecule type" value="Genomic_DNA"/>
</dbReference>
<feature type="region of interest" description="Disordered" evidence="1">
    <location>
        <begin position="56"/>
        <end position="196"/>
    </location>
</feature>
<organism evidence="2 3">
    <name type="scientific">Mortierella alpina</name>
    <name type="common">Oleaginous fungus</name>
    <name type="synonym">Mortierella renispora</name>
    <dbReference type="NCBI Taxonomy" id="64518"/>
    <lineage>
        <taxon>Eukaryota</taxon>
        <taxon>Fungi</taxon>
        <taxon>Fungi incertae sedis</taxon>
        <taxon>Mucoromycota</taxon>
        <taxon>Mortierellomycotina</taxon>
        <taxon>Mortierellomycetes</taxon>
        <taxon>Mortierellales</taxon>
        <taxon>Mortierellaceae</taxon>
        <taxon>Mortierella</taxon>
    </lineage>
</organism>
<proteinExistence type="predicted"/>
<sequence>DDDQSSIRSRTSTFRDVDDSNDISSVLAAGASFTGGSAGGGAVEHGVVYNMSRASASNTHLQSDSLVKRLEELQQQDHDLEERQRQKERDKGKSAAAAAAAASSNKTQAQARPSALSRANSGASVQSAMSHGGHRASVLTHGPPTSHGSGTGVSTGGPPSSQGSATGSGYGKGVAREDDHESSRRLKNRLGLGQGL</sequence>
<feature type="compositionally biased region" description="Polar residues" evidence="1">
    <location>
        <begin position="56"/>
        <end position="65"/>
    </location>
</feature>
<dbReference type="AlphaFoldDB" id="A0A9P6LU86"/>
<feature type="compositionally biased region" description="Low complexity" evidence="1">
    <location>
        <begin position="94"/>
        <end position="104"/>
    </location>
</feature>
<feature type="compositionally biased region" description="Basic and acidic residues" evidence="1">
    <location>
        <begin position="66"/>
        <end position="93"/>
    </location>
</feature>
<feature type="compositionally biased region" description="Low complexity" evidence="1">
    <location>
        <begin position="156"/>
        <end position="165"/>
    </location>
</feature>
<keyword evidence="3" id="KW-1185">Reference proteome</keyword>
<feature type="region of interest" description="Disordered" evidence="1">
    <location>
        <begin position="1"/>
        <end position="21"/>
    </location>
</feature>
<feature type="compositionally biased region" description="Basic and acidic residues" evidence="1">
    <location>
        <begin position="174"/>
        <end position="184"/>
    </location>
</feature>
<dbReference type="Proteomes" id="UP000738359">
    <property type="component" value="Unassembled WGS sequence"/>
</dbReference>
<evidence type="ECO:0000313" key="2">
    <source>
        <dbReference type="EMBL" id="KAF9943477.1"/>
    </source>
</evidence>
<feature type="compositionally biased region" description="Polar residues" evidence="1">
    <location>
        <begin position="1"/>
        <end position="12"/>
    </location>
</feature>
<feature type="non-terminal residue" evidence="2">
    <location>
        <position position="1"/>
    </location>
</feature>
<protein>
    <submittedName>
        <fullName evidence="2">Uncharacterized protein</fullName>
    </submittedName>
</protein>
<gene>
    <name evidence="2" type="ORF">BGZ70_005919</name>
</gene>
<name>A0A9P6LU86_MORAP</name>
<comment type="caution">
    <text evidence="2">The sequence shown here is derived from an EMBL/GenBank/DDBJ whole genome shotgun (WGS) entry which is preliminary data.</text>
</comment>
<accession>A0A9P6LU86</accession>